<keyword evidence="1" id="KW-0472">Membrane</keyword>
<keyword evidence="1" id="KW-0812">Transmembrane</keyword>
<dbReference type="STRING" id="8078.ENSFHEP00000020749"/>
<keyword evidence="1" id="KW-1133">Transmembrane helix</keyword>
<organism evidence="2 3">
    <name type="scientific">Fundulus heteroclitus</name>
    <name type="common">Killifish</name>
    <name type="synonym">Mummichog</name>
    <dbReference type="NCBI Taxonomy" id="8078"/>
    <lineage>
        <taxon>Eukaryota</taxon>
        <taxon>Metazoa</taxon>
        <taxon>Chordata</taxon>
        <taxon>Craniata</taxon>
        <taxon>Vertebrata</taxon>
        <taxon>Euteleostomi</taxon>
        <taxon>Actinopterygii</taxon>
        <taxon>Neopterygii</taxon>
        <taxon>Teleostei</taxon>
        <taxon>Neoteleostei</taxon>
        <taxon>Acanthomorphata</taxon>
        <taxon>Ovalentaria</taxon>
        <taxon>Atherinomorphae</taxon>
        <taxon>Cyprinodontiformes</taxon>
        <taxon>Fundulidae</taxon>
        <taxon>Fundulus</taxon>
    </lineage>
</organism>
<sequence length="109" mass="12032">MEKTWITTKLANLIAEFQPDSTLAAVQRATNATITMVSMGPIFGMLTCLSAQVLCVTIYIYIFFFFFLGGGGGFMLTGRGPRVEDPGSRTKTSVHGLRYPLRYQRAPLC</sequence>
<dbReference type="Ensembl" id="ENSFHET00000035346.1">
    <property type="protein sequence ID" value="ENSFHEP00000020749.1"/>
    <property type="gene ID" value="ENSFHEG00000022713.1"/>
</dbReference>
<keyword evidence="3" id="KW-1185">Reference proteome</keyword>
<feature type="transmembrane region" description="Helical" evidence="1">
    <location>
        <begin position="42"/>
        <end position="69"/>
    </location>
</feature>
<reference evidence="2" key="2">
    <citation type="submission" date="2025-09" db="UniProtKB">
        <authorList>
            <consortium name="Ensembl"/>
        </authorList>
    </citation>
    <scope>IDENTIFICATION</scope>
</reference>
<name>A0A3Q2Q436_FUNHE</name>
<proteinExistence type="predicted"/>
<accession>A0A3Q2Q436</accession>
<protein>
    <submittedName>
        <fullName evidence="2">Uncharacterized protein</fullName>
    </submittedName>
</protein>
<dbReference type="Proteomes" id="UP000265000">
    <property type="component" value="Unplaced"/>
</dbReference>
<evidence type="ECO:0000313" key="3">
    <source>
        <dbReference type="Proteomes" id="UP000265000"/>
    </source>
</evidence>
<dbReference type="AlphaFoldDB" id="A0A3Q2Q436"/>
<evidence type="ECO:0000313" key="2">
    <source>
        <dbReference type="Ensembl" id="ENSFHEP00000020749.1"/>
    </source>
</evidence>
<reference evidence="2" key="1">
    <citation type="submission" date="2025-08" db="UniProtKB">
        <authorList>
            <consortium name="Ensembl"/>
        </authorList>
    </citation>
    <scope>IDENTIFICATION</scope>
</reference>
<evidence type="ECO:0000256" key="1">
    <source>
        <dbReference type="SAM" id="Phobius"/>
    </source>
</evidence>